<feature type="compositionally biased region" description="Gly residues" evidence="1">
    <location>
        <begin position="34"/>
        <end position="63"/>
    </location>
</feature>
<evidence type="ECO:0000256" key="1">
    <source>
        <dbReference type="SAM" id="MobiDB-lite"/>
    </source>
</evidence>
<comment type="caution">
    <text evidence="2">The sequence shown here is derived from an EMBL/GenBank/DDBJ whole genome shotgun (WGS) entry which is preliminary data.</text>
</comment>
<proteinExistence type="predicted"/>
<feature type="region of interest" description="Disordered" evidence="1">
    <location>
        <begin position="26"/>
        <end position="65"/>
    </location>
</feature>
<protein>
    <recommendedName>
        <fullName evidence="4">Lipoprotein</fullName>
    </recommendedName>
</protein>
<sequence length="426" mass="44938">MMRGMRWLLVVGALCGCGTKAQVTMPETLPVDSGDGGLGGDSGDGGVSGDGGDSGDSGDGGVSGELDCEGIRGMRALFEAQRSFLQERDRYSQDLAEVGFSPAACADGSRAPVPGPGQVAGCQFAYQVTSVTGPPGSSFAAIAQGATGTPAADMTLQIGSSPSQGIFFWLEHSGVRRYVDWNECRPTGSFSAQEFEAVENMGHAFLAMRASFFERDQYPSTLLQAGFVPMGCTDGSSAPLPGPDWVAGCHFAYQVSSVTGSPTPSFTVTAQGAAGTPVADVTLQIGSPSFQTIVFWIERSGVRRYIAWEEREPTRSVCDVQEEEGLIHIQALYTTERAIFQEKDRYSSNFAELGFLPLSCTDGTRPTSPDSSWLGGCRFIYHVELTGPSTFIATARAVSGPIAGTTFQIDETGTRTHSPVRSAACP</sequence>
<evidence type="ECO:0000313" key="2">
    <source>
        <dbReference type="EMBL" id="MCY1076025.1"/>
    </source>
</evidence>
<dbReference type="RefSeq" id="WP_267534934.1">
    <property type="nucleotide sequence ID" value="NZ_JAPNKA010000001.1"/>
</dbReference>
<dbReference type="Proteomes" id="UP001207654">
    <property type="component" value="Unassembled WGS sequence"/>
</dbReference>
<evidence type="ECO:0000313" key="3">
    <source>
        <dbReference type="Proteomes" id="UP001207654"/>
    </source>
</evidence>
<keyword evidence="3" id="KW-1185">Reference proteome</keyword>
<evidence type="ECO:0008006" key="4">
    <source>
        <dbReference type="Google" id="ProtNLM"/>
    </source>
</evidence>
<reference evidence="2 3" key="1">
    <citation type="submission" date="2022-11" db="EMBL/GenBank/DDBJ databases">
        <title>Minimal conservation of predation-associated metabolite biosynthetic gene clusters underscores biosynthetic potential of Myxococcota including descriptions for ten novel species: Archangium lansinium sp. nov., Myxococcus landrumus sp. nov., Nannocystis bai.</title>
        <authorList>
            <person name="Ahearne A."/>
            <person name="Stevens C."/>
            <person name="Phillips K."/>
        </authorList>
    </citation>
    <scope>NUCLEOTIDE SEQUENCE [LARGE SCALE GENOMIC DNA]</scope>
    <source>
        <strain evidence="2 3">MIWBW</strain>
    </source>
</reference>
<accession>A0ABT4A301</accession>
<organism evidence="2 3">
    <name type="scientific">Archangium lansingense</name>
    <dbReference type="NCBI Taxonomy" id="2995310"/>
    <lineage>
        <taxon>Bacteria</taxon>
        <taxon>Pseudomonadati</taxon>
        <taxon>Myxococcota</taxon>
        <taxon>Myxococcia</taxon>
        <taxon>Myxococcales</taxon>
        <taxon>Cystobacterineae</taxon>
        <taxon>Archangiaceae</taxon>
        <taxon>Archangium</taxon>
    </lineage>
</organism>
<dbReference type="EMBL" id="JAPNKA010000001">
    <property type="protein sequence ID" value="MCY1076025.1"/>
    <property type="molecule type" value="Genomic_DNA"/>
</dbReference>
<gene>
    <name evidence="2" type="ORF">OV287_16240</name>
</gene>
<dbReference type="PROSITE" id="PS51257">
    <property type="entry name" value="PROKAR_LIPOPROTEIN"/>
    <property type="match status" value="1"/>
</dbReference>
<name>A0ABT4A301_9BACT</name>